<evidence type="ECO:0000313" key="11">
    <source>
        <dbReference type="EMBL" id="KAK5780601.1"/>
    </source>
</evidence>
<comment type="subcellular location">
    <subcellularLocation>
        <location evidence="1">Nucleus</location>
    </subcellularLocation>
</comment>
<keyword evidence="5" id="KW-0747">Spliceosome</keyword>
<sequence>MGSGDLNLLKSWNPKLLKNRQKVWEREQEVKREEEKFIQRQKEIKRERELTELINSTRDPDLKKNLVKKSKHGLEWMYNDKDNLPEENEDYLLGKKKLDTTIIKDKDNQNLCGSNNNNATKNPFLTSSVGTGVSLKSEILSDKKFDYSNDDPMAKLLSNPKMGSHTPRKITKKKTQTINKSNHKSISKQITHHTASKKHNSLDY</sequence>
<dbReference type="GO" id="GO:0006397">
    <property type="term" value="P:mRNA processing"/>
    <property type="evidence" value="ECO:0007669"/>
    <property type="project" value="UniProtKB-KW"/>
</dbReference>
<gene>
    <name evidence="11" type="ORF">RI543_001723</name>
</gene>
<keyword evidence="7" id="KW-0508">mRNA splicing</keyword>
<evidence type="ECO:0000256" key="4">
    <source>
        <dbReference type="ARBA" id="ARBA00022664"/>
    </source>
</evidence>
<dbReference type="Pfam" id="PF10197">
    <property type="entry name" value="Cir_N"/>
    <property type="match status" value="1"/>
</dbReference>
<dbReference type="SMART" id="SM01083">
    <property type="entry name" value="Cir_N"/>
    <property type="match status" value="1"/>
</dbReference>
<accession>A0AAN7ZY71</accession>
<evidence type="ECO:0000256" key="2">
    <source>
        <dbReference type="ARBA" id="ARBA00006695"/>
    </source>
</evidence>
<proteinExistence type="inferred from homology"/>
<evidence type="ECO:0000256" key="7">
    <source>
        <dbReference type="ARBA" id="ARBA00023187"/>
    </source>
</evidence>
<protein>
    <recommendedName>
        <fullName evidence="3">Pre-mRNA-splicing factor CWC25</fullName>
    </recommendedName>
</protein>
<evidence type="ECO:0000313" key="12">
    <source>
        <dbReference type="Proteomes" id="UP001306508"/>
    </source>
</evidence>
<dbReference type="GO" id="GO:0008380">
    <property type="term" value="P:RNA splicing"/>
    <property type="evidence" value="ECO:0007669"/>
    <property type="project" value="UniProtKB-KW"/>
</dbReference>
<dbReference type="Proteomes" id="UP001306508">
    <property type="component" value="Unassembled WGS sequence"/>
</dbReference>
<dbReference type="InterPro" id="IPR022209">
    <property type="entry name" value="CWC25"/>
</dbReference>
<dbReference type="AlphaFoldDB" id="A0AAN7ZY71"/>
<reference evidence="12" key="1">
    <citation type="submission" date="2023-07" db="EMBL/GenBank/DDBJ databases">
        <title>A draft genome of Kazachstania heterogenica Y-27499.</title>
        <authorList>
            <person name="Donic C."/>
            <person name="Kralova J.S."/>
            <person name="Fidel L."/>
            <person name="Ben-Dor S."/>
            <person name="Jung S."/>
        </authorList>
    </citation>
    <scope>NUCLEOTIDE SEQUENCE [LARGE SCALE GENOMIC DNA]</scope>
    <source>
        <strain evidence="12">Y27499</strain>
    </source>
</reference>
<feature type="compositionally biased region" description="Basic residues" evidence="9">
    <location>
        <begin position="166"/>
        <end position="204"/>
    </location>
</feature>
<evidence type="ECO:0000256" key="9">
    <source>
        <dbReference type="SAM" id="MobiDB-lite"/>
    </source>
</evidence>
<comment type="similarity">
    <text evidence="2">Belongs to the CWC25 family.</text>
</comment>
<evidence type="ECO:0000256" key="6">
    <source>
        <dbReference type="ARBA" id="ARBA00023054"/>
    </source>
</evidence>
<feature type="region of interest" description="Disordered" evidence="9">
    <location>
        <begin position="158"/>
        <end position="204"/>
    </location>
</feature>
<comment type="caution">
    <text evidence="11">The sequence shown here is derived from an EMBL/GenBank/DDBJ whole genome shotgun (WGS) entry which is preliminary data.</text>
</comment>
<evidence type="ECO:0000256" key="3">
    <source>
        <dbReference type="ARBA" id="ARBA00020646"/>
    </source>
</evidence>
<organism evidence="11 12">
    <name type="scientific">Arxiozyma heterogenica</name>
    <dbReference type="NCBI Taxonomy" id="278026"/>
    <lineage>
        <taxon>Eukaryota</taxon>
        <taxon>Fungi</taxon>
        <taxon>Dikarya</taxon>
        <taxon>Ascomycota</taxon>
        <taxon>Saccharomycotina</taxon>
        <taxon>Saccharomycetes</taxon>
        <taxon>Saccharomycetales</taxon>
        <taxon>Saccharomycetaceae</taxon>
        <taxon>Arxiozyma</taxon>
    </lineage>
</organism>
<dbReference type="GO" id="GO:0005681">
    <property type="term" value="C:spliceosomal complex"/>
    <property type="evidence" value="ECO:0007669"/>
    <property type="project" value="UniProtKB-KW"/>
</dbReference>
<evidence type="ECO:0000256" key="1">
    <source>
        <dbReference type="ARBA" id="ARBA00004123"/>
    </source>
</evidence>
<dbReference type="InterPro" id="IPR019339">
    <property type="entry name" value="CIR_N_dom"/>
</dbReference>
<dbReference type="EMBL" id="JAWIZZ010000040">
    <property type="protein sequence ID" value="KAK5780601.1"/>
    <property type="molecule type" value="Genomic_DNA"/>
</dbReference>
<evidence type="ECO:0000259" key="10">
    <source>
        <dbReference type="SMART" id="SM01083"/>
    </source>
</evidence>
<dbReference type="Pfam" id="PF12542">
    <property type="entry name" value="CWC25"/>
    <property type="match status" value="1"/>
</dbReference>
<evidence type="ECO:0000256" key="8">
    <source>
        <dbReference type="ARBA" id="ARBA00023242"/>
    </source>
</evidence>
<keyword evidence="6" id="KW-0175">Coiled coil</keyword>
<feature type="domain" description="CBF1-interacting co-repressor CIR N-terminal" evidence="10">
    <location>
        <begin position="11"/>
        <end position="47"/>
    </location>
</feature>
<keyword evidence="8" id="KW-0539">Nucleus</keyword>
<keyword evidence="12" id="KW-1185">Reference proteome</keyword>
<evidence type="ECO:0000256" key="5">
    <source>
        <dbReference type="ARBA" id="ARBA00022728"/>
    </source>
</evidence>
<name>A0AAN7ZY71_9SACH</name>
<keyword evidence="4" id="KW-0507">mRNA processing</keyword>